<accession>A0A5A7RCF7</accession>
<protein>
    <submittedName>
        <fullName evidence="1">Basic helix-loop-helix (BHLH) DNA-bindingsuperfamily protein</fullName>
    </submittedName>
</protein>
<reference evidence="2" key="1">
    <citation type="journal article" date="2019" name="Curr. Biol.">
        <title>Genome Sequence of Striga asiatica Provides Insight into the Evolution of Plant Parasitism.</title>
        <authorList>
            <person name="Yoshida S."/>
            <person name="Kim S."/>
            <person name="Wafula E.K."/>
            <person name="Tanskanen J."/>
            <person name="Kim Y.M."/>
            <person name="Honaas L."/>
            <person name="Yang Z."/>
            <person name="Spallek T."/>
            <person name="Conn C.E."/>
            <person name="Ichihashi Y."/>
            <person name="Cheong K."/>
            <person name="Cui S."/>
            <person name="Der J.P."/>
            <person name="Gundlach H."/>
            <person name="Jiao Y."/>
            <person name="Hori C."/>
            <person name="Ishida J.K."/>
            <person name="Kasahara H."/>
            <person name="Kiba T."/>
            <person name="Kim M.S."/>
            <person name="Koo N."/>
            <person name="Laohavisit A."/>
            <person name="Lee Y.H."/>
            <person name="Lumba S."/>
            <person name="McCourt P."/>
            <person name="Mortimer J.C."/>
            <person name="Mutuku J.M."/>
            <person name="Nomura T."/>
            <person name="Sasaki-Sekimoto Y."/>
            <person name="Seto Y."/>
            <person name="Wang Y."/>
            <person name="Wakatake T."/>
            <person name="Sakakibara H."/>
            <person name="Demura T."/>
            <person name="Yamaguchi S."/>
            <person name="Yoneyama K."/>
            <person name="Manabe R.I."/>
            <person name="Nelson D.C."/>
            <person name="Schulman A.H."/>
            <person name="Timko M.P."/>
            <person name="dePamphilis C.W."/>
            <person name="Choi D."/>
            <person name="Shirasu K."/>
        </authorList>
    </citation>
    <scope>NUCLEOTIDE SEQUENCE [LARGE SCALE GENOMIC DNA]</scope>
    <source>
        <strain evidence="2">cv. UVA1</strain>
    </source>
</reference>
<proteinExistence type="predicted"/>
<dbReference type="Proteomes" id="UP000325081">
    <property type="component" value="Unassembled WGS sequence"/>
</dbReference>
<keyword evidence="2" id="KW-1185">Reference proteome</keyword>
<organism evidence="1 2">
    <name type="scientific">Striga asiatica</name>
    <name type="common">Asiatic witchweed</name>
    <name type="synonym">Buchnera asiatica</name>
    <dbReference type="NCBI Taxonomy" id="4170"/>
    <lineage>
        <taxon>Eukaryota</taxon>
        <taxon>Viridiplantae</taxon>
        <taxon>Streptophyta</taxon>
        <taxon>Embryophyta</taxon>
        <taxon>Tracheophyta</taxon>
        <taxon>Spermatophyta</taxon>
        <taxon>Magnoliopsida</taxon>
        <taxon>eudicotyledons</taxon>
        <taxon>Gunneridae</taxon>
        <taxon>Pentapetalae</taxon>
        <taxon>asterids</taxon>
        <taxon>lamiids</taxon>
        <taxon>Lamiales</taxon>
        <taxon>Orobanchaceae</taxon>
        <taxon>Buchnereae</taxon>
        <taxon>Striga</taxon>
    </lineage>
</organism>
<evidence type="ECO:0000313" key="1">
    <source>
        <dbReference type="EMBL" id="GER55098.1"/>
    </source>
</evidence>
<sequence length="103" mass="11998">MRSREDLLLSVVQGDECCHFVIKQSINFYVLLIHDLFAVSPQFWLLPRCFRLSINLSLAGPLCKKDSFLVLKISKVDKVSILDHIEYLKELKRKVEELESYKG</sequence>
<evidence type="ECO:0000313" key="2">
    <source>
        <dbReference type="Proteomes" id="UP000325081"/>
    </source>
</evidence>
<gene>
    <name evidence="1" type="ORF">STAS_32736</name>
</gene>
<keyword evidence="1" id="KW-0238">DNA-binding</keyword>
<comment type="caution">
    <text evidence="1">The sequence shown here is derived from an EMBL/GenBank/DDBJ whole genome shotgun (WGS) entry which is preliminary data.</text>
</comment>
<dbReference type="GO" id="GO:0003677">
    <property type="term" value="F:DNA binding"/>
    <property type="evidence" value="ECO:0007669"/>
    <property type="project" value="UniProtKB-KW"/>
</dbReference>
<dbReference type="EMBL" id="BKCP01011625">
    <property type="protein sequence ID" value="GER55098.1"/>
    <property type="molecule type" value="Genomic_DNA"/>
</dbReference>
<dbReference type="AlphaFoldDB" id="A0A5A7RCF7"/>
<name>A0A5A7RCF7_STRAF</name>
<feature type="non-terminal residue" evidence="1">
    <location>
        <position position="103"/>
    </location>
</feature>